<evidence type="ECO:0000256" key="1">
    <source>
        <dbReference type="SAM" id="SignalP"/>
    </source>
</evidence>
<feature type="signal peptide" evidence="1">
    <location>
        <begin position="1"/>
        <end position="19"/>
    </location>
</feature>
<evidence type="ECO:0000313" key="2">
    <source>
        <dbReference type="EMBL" id="SHG86864.1"/>
    </source>
</evidence>
<gene>
    <name evidence="2" type="ORF">SAMN05216361_3157</name>
</gene>
<sequence length="237" mass="25992">MKKSVLSCCLFLLVPGAMAEQVYSDPNPVTRSLVLQHEEAVVTAGAGYGESHNGESITTPLLAFAYGVTDDVTIGPLGVRYRFNAFDSGNQPNLELVAEGGLMGFYESEEFGDSFAVGAGFAGKYSLSSQFAFTFGAHYVSWIEDERDNRSEVRANGGMLYQVHPKLTLFAQAEYRELKGFAQDNAVNASVGGIWNVSRRSEVTFAVNYDDFEPAKDGYEDDSLAECMMGISYTYRY</sequence>
<dbReference type="RefSeq" id="WP_073324133.1">
    <property type="nucleotide sequence ID" value="NZ_FQWD01000005.1"/>
</dbReference>
<dbReference type="OrthoDB" id="6290480at2"/>
<dbReference type="SUPFAM" id="SSF56935">
    <property type="entry name" value="Porins"/>
    <property type="match status" value="1"/>
</dbReference>
<evidence type="ECO:0008006" key="4">
    <source>
        <dbReference type="Google" id="ProtNLM"/>
    </source>
</evidence>
<keyword evidence="3" id="KW-1185">Reference proteome</keyword>
<protein>
    <recommendedName>
        <fullName evidence="4">Outer membrane protein beta-barrel domain-containing protein</fullName>
    </recommendedName>
</protein>
<accession>A0A1M5NBD1</accession>
<dbReference type="Proteomes" id="UP000184520">
    <property type="component" value="Unassembled WGS sequence"/>
</dbReference>
<name>A0A1M5NBD1_9ALTE</name>
<dbReference type="EMBL" id="FQWD01000005">
    <property type="protein sequence ID" value="SHG86864.1"/>
    <property type="molecule type" value="Genomic_DNA"/>
</dbReference>
<keyword evidence="1" id="KW-0732">Signal</keyword>
<evidence type="ECO:0000313" key="3">
    <source>
        <dbReference type="Proteomes" id="UP000184520"/>
    </source>
</evidence>
<organism evidence="2 3">
    <name type="scientific">Marisediminitalea aggregata</name>
    <dbReference type="NCBI Taxonomy" id="634436"/>
    <lineage>
        <taxon>Bacteria</taxon>
        <taxon>Pseudomonadati</taxon>
        <taxon>Pseudomonadota</taxon>
        <taxon>Gammaproteobacteria</taxon>
        <taxon>Alteromonadales</taxon>
        <taxon>Alteromonadaceae</taxon>
        <taxon>Marisediminitalea</taxon>
    </lineage>
</organism>
<feature type="chain" id="PRO_5012793453" description="Outer membrane protein beta-barrel domain-containing protein" evidence="1">
    <location>
        <begin position="20"/>
        <end position="237"/>
    </location>
</feature>
<reference evidence="3" key="1">
    <citation type="submission" date="2016-11" db="EMBL/GenBank/DDBJ databases">
        <authorList>
            <person name="Varghese N."/>
            <person name="Submissions S."/>
        </authorList>
    </citation>
    <scope>NUCLEOTIDE SEQUENCE [LARGE SCALE GENOMIC DNA]</scope>
    <source>
        <strain evidence="3">CGMCC 1.8995</strain>
    </source>
</reference>
<dbReference type="AlphaFoldDB" id="A0A1M5NBD1"/>
<proteinExistence type="predicted"/>